<dbReference type="InterPro" id="IPR050482">
    <property type="entry name" value="Sensor_HK_TwoCompSys"/>
</dbReference>
<feature type="transmembrane region" description="Helical" evidence="6">
    <location>
        <begin position="176"/>
        <end position="198"/>
    </location>
</feature>
<feature type="domain" description="Histidine kinase" evidence="7">
    <location>
        <begin position="598"/>
        <end position="790"/>
    </location>
</feature>
<dbReference type="EMBL" id="JAGGLB010000044">
    <property type="protein sequence ID" value="MBP1996128.1"/>
    <property type="molecule type" value="Genomic_DNA"/>
</dbReference>
<evidence type="ECO:0000256" key="4">
    <source>
        <dbReference type="ARBA" id="ARBA00022840"/>
    </source>
</evidence>
<dbReference type="PANTHER" id="PTHR24421">
    <property type="entry name" value="NITRATE/NITRITE SENSOR PROTEIN NARX-RELATED"/>
    <property type="match status" value="1"/>
</dbReference>
<keyword evidence="5" id="KW-0902">Two-component regulatory system</keyword>
<dbReference type="SMART" id="SM00387">
    <property type="entry name" value="HATPase_c"/>
    <property type="match status" value="1"/>
</dbReference>
<keyword evidence="9" id="KW-1185">Reference proteome</keyword>
<dbReference type="PANTHER" id="PTHR24421:SF58">
    <property type="entry name" value="SIGNAL TRANSDUCTION HISTIDINE-PROTEIN KINASE_PHOSPHATASE UHPB"/>
    <property type="match status" value="1"/>
</dbReference>
<dbReference type="Pfam" id="PF02518">
    <property type="entry name" value="HATPase_c"/>
    <property type="match status" value="1"/>
</dbReference>
<organism evidence="8 9">
    <name type="scientific">Paenibacillus eucommiae</name>
    <dbReference type="NCBI Taxonomy" id="1355755"/>
    <lineage>
        <taxon>Bacteria</taxon>
        <taxon>Bacillati</taxon>
        <taxon>Bacillota</taxon>
        <taxon>Bacilli</taxon>
        <taxon>Bacillales</taxon>
        <taxon>Paenibacillaceae</taxon>
        <taxon>Paenibacillus</taxon>
    </lineage>
</organism>
<keyword evidence="4" id="KW-0067">ATP-binding</keyword>
<feature type="transmembrane region" description="Helical" evidence="6">
    <location>
        <begin position="15"/>
        <end position="32"/>
    </location>
</feature>
<dbReference type="GO" id="GO:0004673">
    <property type="term" value="F:protein histidine kinase activity"/>
    <property type="evidence" value="ECO:0007669"/>
    <property type="project" value="UniProtKB-EC"/>
</dbReference>
<evidence type="ECO:0000256" key="5">
    <source>
        <dbReference type="ARBA" id="ARBA00023012"/>
    </source>
</evidence>
<evidence type="ECO:0000259" key="7">
    <source>
        <dbReference type="PROSITE" id="PS50109"/>
    </source>
</evidence>
<evidence type="ECO:0000256" key="2">
    <source>
        <dbReference type="ARBA" id="ARBA00022741"/>
    </source>
</evidence>
<feature type="transmembrane region" description="Helical" evidence="6">
    <location>
        <begin position="153"/>
        <end position="170"/>
    </location>
</feature>
<evidence type="ECO:0000256" key="3">
    <source>
        <dbReference type="ARBA" id="ARBA00022777"/>
    </source>
</evidence>
<keyword evidence="2" id="KW-0547">Nucleotide-binding</keyword>
<reference evidence="8 9" key="1">
    <citation type="submission" date="2021-03" db="EMBL/GenBank/DDBJ databases">
        <title>Genomic Encyclopedia of Type Strains, Phase IV (KMG-IV): sequencing the most valuable type-strain genomes for metagenomic binning, comparative biology and taxonomic classification.</title>
        <authorList>
            <person name="Goeker M."/>
        </authorList>
    </citation>
    <scope>NUCLEOTIDE SEQUENCE [LARGE SCALE GENOMIC DNA]</scope>
    <source>
        <strain evidence="8 9">DSM 26048</strain>
    </source>
</reference>
<evidence type="ECO:0000313" key="8">
    <source>
        <dbReference type="EMBL" id="MBP1996128.1"/>
    </source>
</evidence>
<dbReference type="PROSITE" id="PS50109">
    <property type="entry name" value="HIS_KIN"/>
    <property type="match status" value="1"/>
</dbReference>
<sequence length="798" mass="92466">MRSMRGLIPFNSKHFLYIFMLCFILFSIYVHISAYKNPYIGIVITENDRSQWVVNEVISAGKGNYWNIIPGDIILSLGSERQPELLSHGDLYLIQNASDLLVLKQNGQQQHYQVVSETRDIYTILLSGVLELLLLGIGWFAIRSRPTSKVMRLFCILNLLMACCILSTYSPLVMPAYFVLLFCGAWLPYLLLSFYLSFMFSNMQKRFEKLLLSYQVYSVLCSIFYLILVYYNVYMLNNTYEYKGAAVSSTGNISAALLYVSIIATLVLLVWLTYHYRKWFNRVEKNQQFVLCVGIVLCLLPFILLYALPALVIGRYIMPIEYTLIGFIPLSCLITYVLVQRNMLDIRLYIPRILIHGVYVLIAFILFAAAVKLDTSLSLIVLFTGFLLLTYIYQRSLILFRRKAERRKDWLGQQQLRLSIEMAEQKNTREMLRLFADMLHSMVETEGMCLIWNDGQHFFFHGTGKYKALEKEKLVHLDSSGLLQSFDFAQVIELSQIQDQDQDKSQSQSQEISGYLCVGPKENGTLFSAEEQAIIDKGRIEAIQILINVKLLSRLQREYDRNKDQAVLYERQVSDIRQFNQLLLESQEAERIRTSYFLHDHLLQNLIFLTRDLEELHDTGEGARENVAAWLQCLYDSQHDIRKMCDDLYPHIIDRGDLKDALDWLLRTLKEKSRTRMELIYQLPDGEPRQELIKNHIFRTIRELLHNVLKHAGATKVQVHLWSEPDRLYCQVTDDGQGFQVNEVFSQSSGQKRFGLISVRNSIRHLGGETSIDSAPGQGTSVMIRLPLIKEESQVERE</sequence>
<evidence type="ECO:0000313" key="9">
    <source>
        <dbReference type="Proteomes" id="UP001519287"/>
    </source>
</evidence>
<dbReference type="RefSeq" id="WP_209978256.1">
    <property type="nucleotide sequence ID" value="NZ_JAGGLB010000044.1"/>
</dbReference>
<dbReference type="InterPro" id="IPR005467">
    <property type="entry name" value="His_kinase_dom"/>
</dbReference>
<feature type="transmembrane region" description="Helical" evidence="6">
    <location>
        <begin position="253"/>
        <end position="276"/>
    </location>
</feature>
<feature type="transmembrane region" description="Helical" evidence="6">
    <location>
        <begin position="121"/>
        <end position="141"/>
    </location>
</feature>
<comment type="caution">
    <text evidence="8">The sequence shown here is derived from an EMBL/GenBank/DDBJ whole genome shotgun (WGS) entry which is preliminary data.</text>
</comment>
<accession>A0ABS4J8F1</accession>
<keyword evidence="3 8" id="KW-0418">Kinase</keyword>
<keyword evidence="6" id="KW-0812">Transmembrane</keyword>
<evidence type="ECO:0000256" key="6">
    <source>
        <dbReference type="SAM" id="Phobius"/>
    </source>
</evidence>
<dbReference type="InterPro" id="IPR036890">
    <property type="entry name" value="HATPase_C_sf"/>
</dbReference>
<dbReference type="Gene3D" id="3.30.565.10">
    <property type="entry name" value="Histidine kinase-like ATPase, C-terminal domain"/>
    <property type="match status" value="1"/>
</dbReference>
<dbReference type="EC" id="2.7.13.3" evidence="8"/>
<feature type="transmembrane region" description="Helical" evidence="6">
    <location>
        <begin position="320"/>
        <end position="339"/>
    </location>
</feature>
<keyword evidence="6" id="KW-1133">Transmembrane helix</keyword>
<dbReference type="CDD" id="cd16917">
    <property type="entry name" value="HATPase_UhpB-NarQ-NarX-like"/>
    <property type="match status" value="1"/>
</dbReference>
<feature type="transmembrane region" description="Helical" evidence="6">
    <location>
        <begin position="288"/>
        <end position="308"/>
    </location>
</feature>
<name>A0ABS4J8F1_9BACL</name>
<feature type="transmembrane region" description="Helical" evidence="6">
    <location>
        <begin position="351"/>
        <end position="370"/>
    </location>
</feature>
<protein>
    <submittedName>
        <fullName evidence="8">Two-component system sensor histidine kinase ComP</fullName>
        <ecNumber evidence="8">2.7.13.3</ecNumber>
    </submittedName>
</protein>
<feature type="transmembrane region" description="Helical" evidence="6">
    <location>
        <begin position="376"/>
        <end position="393"/>
    </location>
</feature>
<dbReference type="InterPro" id="IPR003594">
    <property type="entry name" value="HATPase_dom"/>
</dbReference>
<gene>
    <name evidence="8" type="ORF">J2Z66_007772</name>
</gene>
<evidence type="ECO:0000256" key="1">
    <source>
        <dbReference type="ARBA" id="ARBA00022679"/>
    </source>
</evidence>
<feature type="transmembrane region" description="Helical" evidence="6">
    <location>
        <begin position="210"/>
        <end position="233"/>
    </location>
</feature>
<keyword evidence="6" id="KW-0472">Membrane</keyword>
<dbReference type="SUPFAM" id="SSF55874">
    <property type="entry name" value="ATPase domain of HSP90 chaperone/DNA topoisomerase II/histidine kinase"/>
    <property type="match status" value="1"/>
</dbReference>
<proteinExistence type="predicted"/>
<dbReference type="Proteomes" id="UP001519287">
    <property type="component" value="Unassembled WGS sequence"/>
</dbReference>
<keyword evidence="1 8" id="KW-0808">Transferase</keyword>